<dbReference type="GO" id="GO:0005886">
    <property type="term" value="C:plasma membrane"/>
    <property type="evidence" value="ECO:0007669"/>
    <property type="project" value="UniProtKB-SubCell"/>
</dbReference>
<dbReference type="InterPro" id="IPR006307">
    <property type="entry name" value="BsaZ-like"/>
</dbReference>
<keyword evidence="5 8" id="KW-1133">Transmembrane helix</keyword>
<comment type="subcellular location">
    <subcellularLocation>
        <location evidence="1">Cell membrane</location>
        <topology evidence="1">Multi-pass membrane protein</topology>
    </subcellularLocation>
</comment>
<dbReference type="OrthoDB" id="9807950at2"/>
<name>A0A089Q9X9_9ENTR</name>
<dbReference type="EMBL" id="CP009451">
    <property type="protein sequence ID" value="AIR07304.1"/>
    <property type="molecule type" value="Genomic_DNA"/>
</dbReference>
<feature type="transmembrane region" description="Helical" evidence="8">
    <location>
        <begin position="28"/>
        <end position="47"/>
    </location>
</feature>
<feature type="transmembrane region" description="Helical" evidence="8">
    <location>
        <begin position="134"/>
        <end position="152"/>
    </location>
</feature>
<dbReference type="Gene3D" id="6.10.250.2080">
    <property type="match status" value="1"/>
</dbReference>
<dbReference type="AlphaFoldDB" id="A0A089Q9X9"/>
<dbReference type="SUPFAM" id="SSF160544">
    <property type="entry name" value="EscU C-terminal domain-like"/>
    <property type="match status" value="1"/>
</dbReference>
<keyword evidence="10" id="KW-1185">Reference proteome</keyword>
<dbReference type="PANTHER" id="PTHR30531">
    <property type="entry name" value="FLAGELLAR BIOSYNTHETIC PROTEIN FLHB"/>
    <property type="match status" value="1"/>
</dbReference>
<evidence type="ECO:0000313" key="9">
    <source>
        <dbReference type="EMBL" id="AIR07304.1"/>
    </source>
</evidence>
<dbReference type="InterPro" id="IPR029025">
    <property type="entry name" value="T3SS_substrate_exporter_C"/>
</dbReference>
<evidence type="ECO:0000256" key="7">
    <source>
        <dbReference type="ARBA" id="ARBA00023136"/>
    </source>
</evidence>
<keyword evidence="7 8" id="KW-0472">Membrane</keyword>
<dbReference type="NCBIfam" id="TIGR01404">
    <property type="entry name" value="FlhB_rel_III"/>
    <property type="match status" value="1"/>
</dbReference>
<feature type="transmembrane region" description="Helical" evidence="8">
    <location>
        <begin position="77"/>
        <end position="98"/>
    </location>
</feature>
<dbReference type="RefSeq" id="WP_038482336.1">
    <property type="nucleotide sequence ID" value="NZ_CP009451.1"/>
</dbReference>
<organism evidence="9 10">
    <name type="scientific">Cedecea neteri</name>
    <dbReference type="NCBI Taxonomy" id="158822"/>
    <lineage>
        <taxon>Bacteria</taxon>
        <taxon>Pseudomonadati</taxon>
        <taxon>Pseudomonadota</taxon>
        <taxon>Gammaproteobacteria</taxon>
        <taxon>Enterobacterales</taxon>
        <taxon>Enterobacteriaceae</taxon>
        <taxon>Cedecea</taxon>
    </lineage>
</organism>
<evidence type="ECO:0000256" key="1">
    <source>
        <dbReference type="ARBA" id="ARBA00004651"/>
    </source>
</evidence>
<reference evidence="9 10" key="1">
    <citation type="submission" date="2014-09" db="EMBL/GenBank/DDBJ databases">
        <title>Cedecea neteri SSMD04 Genome Sequencing.</title>
        <authorList>
            <person name="Tan J.-Y."/>
        </authorList>
    </citation>
    <scope>NUCLEOTIDE SEQUENCE [LARGE SCALE GENOMIC DNA]</scope>
    <source>
        <strain evidence="9 10">SSMD04</strain>
    </source>
</reference>
<keyword evidence="6" id="KW-0843">Virulence</keyword>
<evidence type="ECO:0000256" key="6">
    <source>
        <dbReference type="ARBA" id="ARBA00023026"/>
    </source>
</evidence>
<evidence type="ECO:0000256" key="4">
    <source>
        <dbReference type="ARBA" id="ARBA00022692"/>
    </source>
</evidence>
<accession>A0A089Q9X9</accession>
<comment type="similarity">
    <text evidence="2">Belongs to the type III secretion exporter family.</text>
</comment>
<dbReference type="NCBIfam" id="NF006017">
    <property type="entry name" value="PRK08156.1"/>
    <property type="match status" value="1"/>
</dbReference>
<keyword evidence="4 8" id="KW-0812">Transmembrane</keyword>
<evidence type="ECO:0000256" key="5">
    <source>
        <dbReference type="ARBA" id="ARBA00022989"/>
    </source>
</evidence>
<dbReference type="InterPro" id="IPR006135">
    <property type="entry name" value="T3SS_substrate_exporter"/>
</dbReference>
<evidence type="ECO:0000256" key="2">
    <source>
        <dbReference type="ARBA" id="ARBA00010690"/>
    </source>
</evidence>
<dbReference type="Proteomes" id="UP000029481">
    <property type="component" value="Chromosome"/>
</dbReference>
<evidence type="ECO:0000256" key="3">
    <source>
        <dbReference type="ARBA" id="ARBA00022475"/>
    </source>
</evidence>
<dbReference type="PRINTS" id="PR00950">
    <property type="entry name" value="TYPE3IMSPROT"/>
</dbReference>
<evidence type="ECO:0000313" key="10">
    <source>
        <dbReference type="Proteomes" id="UP000029481"/>
    </source>
</evidence>
<gene>
    <name evidence="9" type="ORF">JT31_22610</name>
</gene>
<dbReference type="KEGG" id="cnt:JT31_22610"/>
<feature type="transmembrane region" description="Helical" evidence="8">
    <location>
        <begin position="183"/>
        <end position="203"/>
    </location>
</feature>
<dbReference type="Gene3D" id="3.40.1690.10">
    <property type="entry name" value="secretion proteins EscU"/>
    <property type="match status" value="1"/>
</dbReference>
<evidence type="ECO:0000256" key="8">
    <source>
        <dbReference type="SAM" id="Phobius"/>
    </source>
</evidence>
<dbReference type="GO" id="GO:0009306">
    <property type="term" value="P:protein secretion"/>
    <property type="evidence" value="ECO:0007669"/>
    <property type="project" value="InterPro"/>
</dbReference>
<proteinExistence type="inferred from homology"/>
<dbReference type="Pfam" id="PF01312">
    <property type="entry name" value="Bac_export_2"/>
    <property type="match status" value="1"/>
</dbReference>
<keyword evidence="3" id="KW-1003">Cell membrane</keyword>
<protein>
    <submittedName>
        <fullName evidence="9">Type III secretion system protein</fullName>
    </submittedName>
</protein>
<dbReference type="PANTHER" id="PTHR30531:SF14">
    <property type="entry name" value="SURFACE PRESENTATION OF ANTIGENS PROTEIN SPAS"/>
    <property type="match status" value="1"/>
</dbReference>
<sequence length="370" mass="41658">MAEKTEQPTSKKRRDSSKKGQTFKSKDLITTVILLAGIFYLAYGMSFSDFTQFYSMTLLYSTQIGINDFLMGLMRIFFLLSLPFIALCALVGMAATLLQTGFSIATEAIKLNFKALNPVEGVKKIFSMRTVKELVKSVCYLIVFAVTCYSLIHNDLRQALTLYRTDIAGLIACWVSLTLKAVLVFIGWSVFVLIADFIVEYFLHFKDLKMDKHEVKQERKESDGNPQIKSARRRAHQEILSGEEMAAVRNSEVVMANPTHIAMAIYFNPEVASLPFIALRCTNMKAKAAIAYAEKIGVPVVRNIPLTRRLYRTYSQYSFISLNDDVLIDVMDILIWLRQVEAAGMTQMAVADVEAESTLPESQQPPTDQS</sequence>